<feature type="binding site" evidence="2">
    <location>
        <position position="203"/>
    </location>
    <ligand>
        <name>Mg(2+)</name>
        <dbReference type="ChEBI" id="CHEBI:18420"/>
    </ligand>
</feature>
<reference evidence="3 4" key="1">
    <citation type="submission" date="2020-08" db="EMBL/GenBank/DDBJ databases">
        <title>Bridging the membrane lipid divide: bacteria of the FCB group superphylum have the potential to synthesize archaeal ether lipids.</title>
        <authorList>
            <person name="Villanueva L."/>
            <person name="Von Meijenfeldt F.A.B."/>
            <person name="Westbye A.B."/>
            <person name="Yadav S."/>
            <person name="Hopmans E.C."/>
            <person name="Dutilh B.E."/>
            <person name="Sinninghe Damste J.S."/>
        </authorList>
    </citation>
    <scope>NUCLEOTIDE SEQUENCE [LARGE SCALE GENOMIC DNA]</scope>
    <source>
        <strain evidence="3">NIOZ-UU100</strain>
    </source>
</reference>
<accession>A0A8J6TNP7</accession>
<evidence type="ECO:0000256" key="2">
    <source>
        <dbReference type="HAMAP-Rule" id="MF_01139"/>
    </source>
</evidence>
<comment type="subunit">
    <text evidence="2">Homodimer.</text>
</comment>
<feature type="binding site" evidence="2">
    <location>
        <position position="184"/>
    </location>
    <ligand>
        <name>substrate</name>
    </ligand>
</feature>
<dbReference type="Pfam" id="PF01255">
    <property type="entry name" value="Prenyltransf"/>
    <property type="match status" value="1"/>
</dbReference>
<comment type="catalytic activity">
    <reaction evidence="2">
        <text>8 isopentenyl diphosphate + (2E,6E)-farnesyl diphosphate = di-trans,octa-cis-undecaprenyl diphosphate + 8 diphosphate</text>
        <dbReference type="Rhea" id="RHEA:27551"/>
        <dbReference type="ChEBI" id="CHEBI:33019"/>
        <dbReference type="ChEBI" id="CHEBI:58405"/>
        <dbReference type="ChEBI" id="CHEBI:128769"/>
        <dbReference type="ChEBI" id="CHEBI:175763"/>
        <dbReference type="EC" id="2.5.1.31"/>
    </reaction>
</comment>
<comment type="cofactor">
    <cofactor evidence="2">
        <name>Mg(2+)</name>
        <dbReference type="ChEBI" id="CHEBI:18420"/>
    </cofactor>
    <text evidence="2">Binds 2 magnesium ions per subunit.</text>
</comment>
<dbReference type="GO" id="GO:0016094">
    <property type="term" value="P:polyprenol biosynthetic process"/>
    <property type="evidence" value="ECO:0007669"/>
    <property type="project" value="TreeGrafter"/>
</dbReference>
<dbReference type="GO" id="GO:0005829">
    <property type="term" value="C:cytosol"/>
    <property type="evidence" value="ECO:0007669"/>
    <property type="project" value="TreeGrafter"/>
</dbReference>
<dbReference type="InterPro" id="IPR001441">
    <property type="entry name" value="UPP_synth-like"/>
</dbReference>
<keyword evidence="2" id="KW-0479">Metal-binding</keyword>
<sequence length="245" mass="28403">MPPKNRIPRHIAIVMDGNGRWARRQKRPRFWGHKRGVERVRSTVEGCIDLGVEALTLFAFSTENWRRPEEEVSFLMDLFMSSLKREVKRLHKNGIRLRVIGDKSGFSEKLQATIAEAEELTKDNSRLSLNIAANYGGRWDITEATRTLCHQVANGTLAPEQITEEILHEQVTLSDLPDPELFIRTGGEKRVSNFLLWQMAYCEFYFSDLFWPEFDRQALDLAVSSFEGRQRRFGRTGDQLLEEED</sequence>
<keyword evidence="1 2" id="KW-0808">Transferase</keyword>
<keyword evidence="2" id="KW-0573">Peptidoglycan synthesis</keyword>
<keyword evidence="2" id="KW-0961">Cell wall biogenesis/degradation</keyword>
<keyword evidence="2" id="KW-0133">Cell shape</keyword>
<dbReference type="HAMAP" id="MF_01139">
    <property type="entry name" value="ISPT"/>
    <property type="match status" value="1"/>
</dbReference>
<feature type="binding site" evidence="2">
    <location>
        <begin position="17"/>
        <end position="20"/>
    </location>
    <ligand>
        <name>substrate</name>
    </ligand>
</feature>
<feature type="binding site" evidence="2">
    <location>
        <begin position="190"/>
        <end position="192"/>
    </location>
    <ligand>
        <name>substrate</name>
    </ligand>
</feature>
<proteinExistence type="inferred from homology"/>
<name>A0A8J6TNP7_9GAMM</name>
<dbReference type="AlphaFoldDB" id="A0A8J6TNP7"/>
<dbReference type="Gene3D" id="3.40.1180.10">
    <property type="entry name" value="Decaprenyl diphosphate synthase-like"/>
    <property type="match status" value="1"/>
</dbReference>
<dbReference type="SUPFAM" id="SSF64005">
    <property type="entry name" value="Undecaprenyl diphosphate synthase"/>
    <property type="match status" value="1"/>
</dbReference>
<feature type="binding site" evidence="2">
    <location>
        <position position="33"/>
    </location>
    <ligand>
        <name>substrate</name>
    </ligand>
</feature>
<dbReference type="FunFam" id="3.40.1180.10:FF:000001">
    <property type="entry name" value="(2E,6E)-farnesyl-diphosphate-specific ditrans,polycis-undecaprenyl-diphosphate synthase"/>
    <property type="match status" value="1"/>
</dbReference>
<dbReference type="NCBIfam" id="NF011405">
    <property type="entry name" value="PRK14830.1"/>
    <property type="match status" value="1"/>
</dbReference>
<dbReference type="GO" id="GO:0008834">
    <property type="term" value="F:ditrans,polycis-undecaprenyl-diphosphate synthase [(2E,6E)-farnesyl-diphosphate specific] activity"/>
    <property type="evidence" value="ECO:0007669"/>
    <property type="project" value="UniProtKB-UniRule"/>
</dbReference>
<dbReference type="InterPro" id="IPR036424">
    <property type="entry name" value="UPP_synth-like_sf"/>
</dbReference>
<evidence type="ECO:0000313" key="4">
    <source>
        <dbReference type="Proteomes" id="UP000654401"/>
    </source>
</evidence>
<feature type="binding site" evidence="2">
    <location>
        <position position="65"/>
    </location>
    <ligand>
        <name>substrate</name>
    </ligand>
</feature>
<dbReference type="GO" id="GO:0009252">
    <property type="term" value="P:peptidoglycan biosynthetic process"/>
    <property type="evidence" value="ECO:0007669"/>
    <property type="project" value="UniProtKB-UniRule"/>
</dbReference>
<dbReference type="PROSITE" id="PS01066">
    <property type="entry name" value="UPP_SYNTHASE"/>
    <property type="match status" value="1"/>
</dbReference>
<feature type="active site" description="Proton acceptor" evidence="2">
    <location>
        <position position="64"/>
    </location>
</feature>
<dbReference type="CDD" id="cd00475">
    <property type="entry name" value="Cis_IPPS"/>
    <property type="match status" value="1"/>
</dbReference>
<feature type="active site" evidence="2">
    <location>
        <position position="16"/>
    </location>
</feature>
<feature type="binding site" evidence="2">
    <location>
        <position position="21"/>
    </location>
    <ligand>
        <name>substrate</name>
    </ligand>
</feature>
<dbReference type="GO" id="GO:0000287">
    <property type="term" value="F:magnesium ion binding"/>
    <property type="evidence" value="ECO:0007669"/>
    <property type="project" value="UniProtKB-UniRule"/>
</dbReference>
<dbReference type="GO" id="GO:0071555">
    <property type="term" value="P:cell wall organization"/>
    <property type="evidence" value="ECO:0007669"/>
    <property type="project" value="UniProtKB-KW"/>
</dbReference>
<keyword evidence="2" id="KW-0460">Magnesium</keyword>
<feature type="binding site" evidence="2">
    <location>
        <position position="67"/>
    </location>
    <ligand>
        <name>substrate</name>
    </ligand>
</feature>
<gene>
    <name evidence="2" type="primary">uppS</name>
    <name evidence="3" type="ORF">H8D24_06790</name>
</gene>
<feature type="binding site" evidence="2">
    <location>
        <begin position="61"/>
        <end position="63"/>
    </location>
    <ligand>
        <name>substrate</name>
    </ligand>
</feature>
<dbReference type="GO" id="GO:0008360">
    <property type="term" value="P:regulation of cell shape"/>
    <property type="evidence" value="ECO:0007669"/>
    <property type="project" value="UniProtKB-KW"/>
</dbReference>
<comment type="function">
    <text evidence="2">Catalyzes the sequential condensation of isopentenyl diphosphate (IPP) with (2E,6E)-farnesyl diphosphate (E,E-FPP) to yield (2Z,6Z,10Z,14Z,18Z,22Z,26Z,30Z,34E,38E)-undecaprenyl diphosphate (di-trans,octa-cis-UPP). UPP is the precursor of glycosyl carrier lipid in the biosynthesis of bacterial cell wall polysaccharide components such as peptidoglycan and lipopolysaccharide.</text>
</comment>
<feature type="binding site" evidence="2">
    <location>
        <position position="16"/>
    </location>
    <ligand>
        <name>Mg(2+)</name>
        <dbReference type="ChEBI" id="CHEBI:18420"/>
    </ligand>
</feature>
<protein>
    <recommendedName>
        <fullName evidence="2">Ditrans,polycis-undecaprenyl-diphosphate synthase ((2E,6E)-farnesyl-diphosphate specific)</fullName>
        <ecNumber evidence="2">2.5.1.31</ecNumber>
    </recommendedName>
    <alternativeName>
        <fullName evidence="2">Ditrans,polycis-undecaprenylcistransferase</fullName>
    </alternativeName>
    <alternativeName>
        <fullName evidence="2">Undecaprenyl diphosphate synthase</fullName>
        <shortName evidence="2">UDS</shortName>
    </alternativeName>
    <alternativeName>
        <fullName evidence="2">Undecaprenyl pyrophosphate synthase</fullName>
        <shortName evidence="2">UPP synthase</shortName>
    </alternativeName>
</protein>
<evidence type="ECO:0000313" key="3">
    <source>
        <dbReference type="EMBL" id="MBC8520094.1"/>
    </source>
</evidence>
<dbReference type="PANTHER" id="PTHR10291:SF0">
    <property type="entry name" value="DEHYDRODOLICHYL DIPHOSPHATE SYNTHASE 2"/>
    <property type="match status" value="1"/>
</dbReference>
<feature type="binding site" evidence="2">
    <location>
        <position position="29"/>
    </location>
    <ligand>
        <name>substrate</name>
    </ligand>
</feature>
<comment type="similarity">
    <text evidence="2">Belongs to the UPP synthase family.</text>
</comment>
<dbReference type="EMBL" id="JACNFK010000034">
    <property type="protein sequence ID" value="MBC8520094.1"/>
    <property type="molecule type" value="Genomic_DNA"/>
</dbReference>
<dbReference type="EC" id="2.5.1.31" evidence="2"/>
<dbReference type="InterPro" id="IPR018520">
    <property type="entry name" value="UPP_synth-like_CS"/>
</dbReference>
<comment type="caution">
    <text evidence="3">The sequence shown here is derived from an EMBL/GenBank/DDBJ whole genome shotgun (WGS) entry which is preliminary data.</text>
</comment>
<evidence type="ECO:0000256" key="1">
    <source>
        <dbReference type="ARBA" id="ARBA00022679"/>
    </source>
</evidence>
<dbReference type="Proteomes" id="UP000654401">
    <property type="component" value="Unassembled WGS sequence"/>
</dbReference>
<dbReference type="PANTHER" id="PTHR10291">
    <property type="entry name" value="DEHYDRODOLICHYL DIPHOSPHATE SYNTHASE FAMILY MEMBER"/>
    <property type="match status" value="1"/>
</dbReference>
<dbReference type="NCBIfam" id="TIGR00055">
    <property type="entry name" value="uppS"/>
    <property type="match status" value="1"/>
</dbReference>
<organism evidence="3 4">
    <name type="scientific">Candidatus Thiopontia autotrophica</name>
    <dbReference type="NCBI Taxonomy" id="2841688"/>
    <lineage>
        <taxon>Bacteria</taxon>
        <taxon>Pseudomonadati</taxon>
        <taxon>Pseudomonadota</taxon>
        <taxon>Gammaproteobacteria</taxon>
        <taxon>Candidatus Thiopontia</taxon>
    </lineage>
</organism>